<evidence type="ECO:0000256" key="8">
    <source>
        <dbReference type="PIRSR" id="PIRSR602401-1"/>
    </source>
</evidence>
<dbReference type="GO" id="GO:0005506">
    <property type="term" value="F:iron ion binding"/>
    <property type="evidence" value="ECO:0007669"/>
    <property type="project" value="InterPro"/>
</dbReference>
<dbReference type="InterPro" id="IPR002401">
    <property type="entry name" value="Cyt_P450_E_grp-I"/>
</dbReference>
<dbReference type="PANTHER" id="PTHR47944">
    <property type="entry name" value="CYTOCHROME P450 98A9"/>
    <property type="match status" value="1"/>
</dbReference>
<organism evidence="11 12">
    <name type="scientific">Ceratopteris richardii</name>
    <name type="common">Triangle waterfern</name>
    <dbReference type="NCBI Taxonomy" id="49495"/>
    <lineage>
        <taxon>Eukaryota</taxon>
        <taxon>Viridiplantae</taxon>
        <taxon>Streptophyta</taxon>
        <taxon>Embryophyta</taxon>
        <taxon>Tracheophyta</taxon>
        <taxon>Polypodiopsida</taxon>
        <taxon>Polypodiidae</taxon>
        <taxon>Polypodiales</taxon>
        <taxon>Pteridineae</taxon>
        <taxon>Pteridaceae</taxon>
        <taxon>Parkerioideae</taxon>
        <taxon>Ceratopteris</taxon>
    </lineage>
</organism>
<dbReference type="Pfam" id="PF00067">
    <property type="entry name" value="p450"/>
    <property type="match status" value="1"/>
</dbReference>
<dbReference type="GO" id="GO:0020037">
    <property type="term" value="F:heme binding"/>
    <property type="evidence" value="ECO:0007669"/>
    <property type="project" value="InterPro"/>
</dbReference>
<comment type="cofactor">
    <cofactor evidence="1 8">
        <name>heme</name>
        <dbReference type="ChEBI" id="CHEBI:30413"/>
    </cofactor>
</comment>
<evidence type="ECO:0000256" key="3">
    <source>
        <dbReference type="ARBA" id="ARBA00022617"/>
    </source>
</evidence>
<keyword evidence="3 8" id="KW-0349">Heme</keyword>
<keyword evidence="5 9" id="KW-0560">Oxidoreductase</keyword>
<dbReference type="AlphaFoldDB" id="A0A8T2VK97"/>
<evidence type="ECO:0000256" key="2">
    <source>
        <dbReference type="ARBA" id="ARBA00010617"/>
    </source>
</evidence>
<proteinExistence type="inferred from homology"/>
<keyword evidence="7 9" id="KW-0503">Monooxygenase</keyword>
<dbReference type="EMBL" id="CM035406">
    <property type="protein sequence ID" value="KAH7446033.1"/>
    <property type="molecule type" value="Genomic_DNA"/>
</dbReference>
<evidence type="ECO:0008006" key="13">
    <source>
        <dbReference type="Google" id="ProtNLM"/>
    </source>
</evidence>
<dbReference type="InterPro" id="IPR017972">
    <property type="entry name" value="Cyt_P450_CS"/>
</dbReference>
<reference evidence="11" key="1">
    <citation type="submission" date="2021-08" db="EMBL/GenBank/DDBJ databases">
        <title>WGS assembly of Ceratopteris richardii.</title>
        <authorList>
            <person name="Marchant D.B."/>
            <person name="Chen G."/>
            <person name="Jenkins J."/>
            <person name="Shu S."/>
            <person name="Leebens-Mack J."/>
            <person name="Grimwood J."/>
            <person name="Schmutz J."/>
            <person name="Soltis P."/>
            <person name="Soltis D."/>
            <person name="Chen Z.-H."/>
        </authorList>
    </citation>
    <scope>NUCLEOTIDE SEQUENCE</scope>
    <source>
        <strain evidence="11">Whitten #5841</strain>
        <tissue evidence="11">Leaf</tissue>
    </source>
</reference>
<comment type="caution">
    <text evidence="11">The sequence shown here is derived from an EMBL/GenBank/DDBJ whole genome shotgun (WGS) entry which is preliminary data.</text>
</comment>
<dbReference type="GO" id="GO:0044550">
    <property type="term" value="P:secondary metabolite biosynthetic process"/>
    <property type="evidence" value="ECO:0007669"/>
    <property type="project" value="UniProtKB-ARBA"/>
</dbReference>
<dbReference type="InterPro" id="IPR001128">
    <property type="entry name" value="Cyt_P450"/>
</dbReference>
<dbReference type="PRINTS" id="PR00385">
    <property type="entry name" value="P450"/>
</dbReference>
<dbReference type="GO" id="GO:0004497">
    <property type="term" value="F:monooxygenase activity"/>
    <property type="evidence" value="ECO:0007669"/>
    <property type="project" value="UniProtKB-KW"/>
</dbReference>
<gene>
    <name evidence="11" type="ORF">KP509_01G034000</name>
</gene>
<evidence type="ECO:0000256" key="4">
    <source>
        <dbReference type="ARBA" id="ARBA00022723"/>
    </source>
</evidence>
<dbReference type="SUPFAM" id="SSF48264">
    <property type="entry name" value="Cytochrome P450"/>
    <property type="match status" value="1"/>
</dbReference>
<comment type="similarity">
    <text evidence="2 9">Belongs to the cytochrome P450 family.</text>
</comment>
<evidence type="ECO:0000313" key="12">
    <source>
        <dbReference type="Proteomes" id="UP000825935"/>
    </source>
</evidence>
<dbReference type="PANTHER" id="PTHR47944:SF4">
    <property type="entry name" value="OS09G0441700 PROTEIN"/>
    <property type="match status" value="1"/>
</dbReference>
<evidence type="ECO:0000256" key="5">
    <source>
        <dbReference type="ARBA" id="ARBA00023002"/>
    </source>
</evidence>
<dbReference type="GO" id="GO:0016705">
    <property type="term" value="F:oxidoreductase activity, acting on paired donors, with incorporation or reduction of molecular oxygen"/>
    <property type="evidence" value="ECO:0007669"/>
    <property type="project" value="InterPro"/>
</dbReference>
<keyword evidence="4 8" id="KW-0479">Metal-binding</keyword>
<evidence type="ECO:0000256" key="9">
    <source>
        <dbReference type="RuleBase" id="RU000461"/>
    </source>
</evidence>
<dbReference type="InterPro" id="IPR036396">
    <property type="entry name" value="Cyt_P450_sf"/>
</dbReference>
<keyword evidence="12" id="KW-1185">Reference proteome</keyword>
<feature type="binding site" description="axial binding residue" evidence="8">
    <location>
        <position position="464"/>
    </location>
    <ligand>
        <name>heme</name>
        <dbReference type="ChEBI" id="CHEBI:30413"/>
    </ligand>
    <ligandPart>
        <name>Fe</name>
        <dbReference type="ChEBI" id="CHEBI:18248"/>
    </ligandPart>
</feature>
<dbReference type="Proteomes" id="UP000825935">
    <property type="component" value="Chromosome 1"/>
</dbReference>
<accession>A0A8T2VK97</accession>
<keyword evidence="10" id="KW-0472">Membrane</keyword>
<dbReference type="PROSITE" id="PS00086">
    <property type="entry name" value="CYTOCHROME_P450"/>
    <property type="match status" value="1"/>
</dbReference>
<keyword evidence="10" id="KW-1133">Transmembrane helix</keyword>
<dbReference type="CDD" id="cd20618">
    <property type="entry name" value="CYP71_clan"/>
    <property type="match status" value="1"/>
</dbReference>
<evidence type="ECO:0000256" key="1">
    <source>
        <dbReference type="ARBA" id="ARBA00001971"/>
    </source>
</evidence>
<feature type="transmembrane region" description="Helical" evidence="10">
    <location>
        <begin position="24"/>
        <end position="45"/>
    </location>
</feature>
<dbReference type="Gene3D" id="1.10.630.10">
    <property type="entry name" value="Cytochrome P450"/>
    <property type="match status" value="1"/>
</dbReference>
<keyword evidence="10" id="KW-0812">Transmembrane</keyword>
<sequence length="523" mass="59234">MEEQSVLSNTKVSLSSASMSNSSALLLLPFLAAFLVLWILSLAFLKKRYSRLRLPPGPPALPILGHFHKLSLDPHKSLQSLSRTYGPLMFLKFGSVPVIVVSSPEMAKNILQKQDQNFAWRSLPVVQRVLHKYPSIALSQPDPAWRSIRQICATQLFAPTKIKSFQPIILEQVRSMLRSIDADGQQKSCPRSKLHVASSNIISMMALGKKLQMNESNSTANASSHLTSLLVESIELSSIFNISDWVPWLAWMDLQGCERKSKVLGGKLQKVWTEIIDERRQYRNIVGPERKDTDFLDILISAFEAQDPLLEYEKITPILYDIFAGGTDTSSITVEWALAELISHPSKMKRVQDEIDEVVGNSRLVEQDDVQNMPYFQAVIKETMRLHPVIPFLVPRMAKQECRIEDFDIPANALTFINVWAIGRDENVWENPLDFSPERFLGSDFDIRGRHFQLLPFGSGRRVCPGMLLGITNVNLMLACLLQAFDFEPDERLDKIEKFGFVMALANPLLLKATRRIPIHLLE</sequence>
<dbReference type="FunFam" id="1.10.630.10:FF:000126">
    <property type="entry name" value="Predicted protein"/>
    <property type="match status" value="1"/>
</dbReference>
<evidence type="ECO:0000256" key="10">
    <source>
        <dbReference type="SAM" id="Phobius"/>
    </source>
</evidence>
<dbReference type="OrthoDB" id="2789670at2759"/>
<evidence type="ECO:0000256" key="6">
    <source>
        <dbReference type="ARBA" id="ARBA00023004"/>
    </source>
</evidence>
<keyword evidence="6 8" id="KW-0408">Iron</keyword>
<dbReference type="PRINTS" id="PR00463">
    <property type="entry name" value="EP450I"/>
</dbReference>
<evidence type="ECO:0000256" key="7">
    <source>
        <dbReference type="ARBA" id="ARBA00023033"/>
    </source>
</evidence>
<name>A0A8T2VK97_CERRI</name>
<protein>
    <recommendedName>
        <fullName evidence="13">Cytochrome P450</fullName>
    </recommendedName>
</protein>
<evidence type="ECO:0000313" key="11">
    <source>
        <dbReference type="EMBL" id="KAH7446033.1"/>
    </source>
</evidence>